<sequence length="233" mass="24513">MIGVISDTAAILLGGTIGFLAKKIIPASWNDIILKGLGLCSIYIGISGTLDGDNTLILIMAIVFGAMIGEGFRIEQRFNGFAERVERKFDSRGGKSNFAQGFITSSLMMCVGALSIVGSLNAGLKGDNTLLFTKTAMDGVGAMMFAASLGVGVIFSSITVFVFEGAIVMLAGVVAPALTGDVINMMTCVGSLIIIAMGLNLVADTKLKIMNYMPAVFLPILFCPLYDWILGLM</sequence>
<keyword evidence="1" id="KW-0812">Transmembrane</keyword>
<feature type="transmembrane region" description="Helical" evidence="1">
    <location>
        <begin position="182"/>
        <end position="203"/>
    </location>
</feature>
<dbReference type="PANTHER" id="PTHR36111">
    <property type="entry name" value="INNER MEMBRANE PROTEIN-RELATED"/>
    <property type="match status" value="1"/>
</dbReference>
<evidence type="ECO:0000313" key="3">
    <source>
        <dbReference type="Proteomes" id="UP000284841"/>
    </source>
</evidence>
<keyword evidence="1" id="KW-0472">Membrane</keyword>
<feature type="transmembrane region" description="Helical" evidence="1">
    <location>
        <begin position="98"/>
        <end position="122"/>
    </location>
</feature>
<dbReference type="InterPro" id="IPR007563">
    <property type="entry name" value="DUF554"/>
</dbReference>
<feature type="transmembrane region" description="Helical" evidence="1">
    <location>
        <begin position="142"/>
        <end position="175"/>
    </location>
</feature>
<organism evidence="2 3">
    <name type="scientific">Emergencia timonensis</name>
    <dbReference type="NCBI Taxonomy" id="1776384"/>
    <lineage>
        <taxon>Bacteria</taxon>
        <taxon>Bacillati</taxon>
        <taxon>Bacillota</taxon>
        <taxon>Clostridia</taxon>
        <taxon>Peptostreptococcales</taxon>
        <taxon>Anaerovoracaceae</taxon>
        <taxon>Emergencia</taxon>
    </lineage>
</organism>
<keyword evidence="1" id="KW-1133">Transmembrane helix</keyword>
<dbReference type="Proteomes" id="UP000284841">
    <property type="component" value="Unassembled WGS sequence"/>
</dbReference>
<dbReference type="STRING" id="1776384.GCA_900086585_02052"/>
<dbReference type="OrthoDB" id="9797976at2"/>
<keyword evidence="3" id="KW-1185">Reference proteome</keyword>
<reference evidence="2 3" key="1">
    <citation type="submission" date="2018-08" db="EMBL/GenBank/DDBJ databases">
        <title>A genome reference for cultivated species of the human gut microbiota.</title>
        <authorList>
            <person name="Zou Y."/>
            <person name="Xue W."/>
            <person name="Luo G."/>
        </authorList>
    </citation>
    <scope>NUCLEOTIDE SEQUENCE [LARGE SCALE GENOMIC DNA]</scope>
    <source>
        <strain evidence="2 3">AM07-24</strain>
    </source>
</reference>
<accession>A0A415DYD1</accession>
<comment type="caution">
    <text evidence="2">The sequence shown here is derived from an EMBL/GenBank/DDBJ whole genome shotgun (WGS) entry which is preliminary data.</text>
</comment>
<dbReference type="Pfam" id="PF04474">
    <property type="entry name" value="DUF554"/>
    <property type="match status" value="1"/>
</dbReference>
<dbReference type="EMBL" id="QRMS01000004">
    <property type="protein sequence ID" value="RHJ85864.1"/>
    <property type="molecule type" value="Genomic_DNA"/>
</dbReference>
<dbReference type="PANTHER" id="PTHR36111:SF2">
    <property type="entry name" value="INNER MEMBRANE PROTEIN"/>
    <property type="match status" value="1"/>
</dbReference>
<feature type="transmembrane region" description="Helical" evidence="1">
    <location>
        <begin position="209"/>
        <end position="230"/>
    </location>
</feature>
<protein>
    <submittedName>
        <fullName evidence="2">DUF554 domain-containing protein</fullName>
    </submittedName>
</protein>
<evidence type="ECO:0000256" key="1">
    <source>
        <dbReference type="SAM" id="Phobius"/>
    </source>
</evidence>
<evidence type="ECO:0000313" key="2">
    <source>
        <dbReference type="EMBL" id="RHJ85864.1"/>
    </source>
</evidence>
<gene>
    <name evidence="2" type="ORF">DW099_13530</name>
</gene>
<name>A0A415DYD1_9FIRM</name>
<proteinExistence type="predicted"/>
<dbReference type="AlphaFoldDB" id="A0A415DYD1"/>
<dbReference type="RefSeq" id="WP_118336045.1">
    <property type="nucleotide sequence ID" value="NZ_AP025567.1"/>
</dbReference>